<sequence length="375" mass="42516">MNRVLIHLDGVDDLIETFGDKLFPVVKFPLAAVPPGEHGVLKGRESLGREPLADEVRDDGRLTVEPGLYESWRDVECHIADKSFFYFHIDGELLCRRVQLRGSQQLLGHREGAAHGEHRGYFVFISDNDVLALVDDGFDSKPSEECSLDELQVVLSVISLTRSKECDIEVASVVVDSATAAVATCERDVLLGQEGHIRLQPWVLMSPNNHTGLVAPYHHHMVLRKVHVAIHPVFKGQISVDCDINTDFVTSLSAGSSCSFLAVRALLPVTRLRELVLHSMKKWAYNLAGFNKYGLMRDDCLYETQDVQEALRRLPAHVVDERTFRMVRAMQLSLQKSILPKEEWTKYEDDVLYLTPIVKQVEKERKEREAWEANY</sequence>
<name>A0ACC0KR65_CHOFU</name>
<keyword evidence="2" id="KW-1185">Reference proteome</keyword>
<accession>A0ACC0KR65</accession>
<proteinExistence type="predicted"/>
<gene>
    <name evidence="1" type="ORF">MSG28_011159</name>
</gene>
<evidence type="ECO:0000313" key="2">
    <source>
        <dbReference type="Proteomes" id="UP001064048"/>
    </source>
</evidence>
<organism evidence="1 2">
    <name type="scientific">Choristoneura fumiferana</name>
    <name type="common">Spruce budworm moth</name>
    <name type="synonym">Archips fumiferana</name>
    <dbReference type="NCBI Taxonomy" id="7141"/>
    <lineage>
        <taxon>Eukaryota</taxon>
        <taxon>Metazoa</taxon>
        <taxon>Ecdysozoa</taxon>
        <taxon>Arthropoda</taxon>
        <taxon>Hexapoda</taxon>
        <taxon>Insecta</taxon>
        <taxon>Pterygota</taxon>
        <taxon>Neoptera</taxon>
        <taxon>Endopterygota</taxon>
        <taxon>Lepidoptera</taxon>
        <taxon>Glossata</taxon>
        <taxon>Ditrysia</taxon>
        <taxon>Tortricoidea</taxon>
        <taxon>Tortricidae</taxon>
        <taxon>Tortricinae</taxon>
        <taxon>Choristoneura</taxon>
    </lineage>
</organism>
<protein>
    <submittedName>
        <fullName evidence="1">Uncharacterized protein</fullName>
    </submittedName>
</protein>
<evidence type="ECO:0000313" key="1">
    <source>
        <dbReference type="EMBL" id="KAI8438755.1"/>
    </source>
</evidence>
<dbReference type="EMBL" id="CM046118">
    <property type="protein sequence ID" value="KAI8438755.1"/>
    <property type="molecule type" value="Genomic_DNA"/>
</dbReference>
<dbReference type="Proteomes" id="UP001064048">
    <property type="component" value="Chromosome 18"/>
</dbReference>
<comment type="caution">
    <text evidence="1">The sequence shown here is derived from an EMBL/GenBank/DDBJ whole genome shotgun (WGS) entry which is preliminary data.</text>
</comment>
<reference evidence="1 2" key="1">
    <citation type="journal article" date="2022" name="Genome Biol. Evol.">
        <title>The Spruce Budworm Genome: Reconstructing the Evolutionary History of Antifreeze Proteins.</title>
        <authorList>
            <person name="Beliveau C."/>
            <person name="Gagne P."/>
            <person name="Picq S."/>
            <person name="Vernygora O."/>
            <person name="Keeling C.I."/>
            <person name="Pinkney K."/>
            <person name="Doucet D."/>
            <person name="Wen F."/>
            <person name="Johnston J.S."/>
            <person name="Maaroufi H."/>
            <person name="Boyle B."/>
            <person name="Laroche J."/>
            <person name="Dewar K."/>
            <person name="Juretic N."/>
            <person name="Blackburn G."/>
            <person name="Nisole A."/>
            <person name="Brunet B."/>
            <person name="Brandao M."/>
            <person name="Lumley L."/>
            <person name="Duan J."/>
            <person name="Quan G."/>
            <person name="Lucarotti C.J."/>
            <person name="Roe A.D."/>
            <person name="Sperling F.A.H."/>
            <person name="Levesque R.C."/>
            <person name="Cusson M."/>
        </authorList>
    </citation>
    <scope>NUCLEOTIDE SEQUENCE [LARGE SCALE GENOMIC DNA]</scope>
    <source>
        <strain evidence="1">Glfc:IPQL:Cfum</strain>
    </source>
</reference>